<dbReference type="EMBL" id="FLQX01000127">
    <property type="protein sequence ID" value="SBT07896.1"/>
    <property type="molecule type" value="Genomic_DNA"/>
</dbReference>
<accession>A0A1A8XT33</accession>
<keyword evidence="2" id="KW-1185">Reference proteome</keyword>
<dbReference type="Proteomes" id="UP000199169">
    <property type="component" value="Unassembled WGS sequence"/>
</dbReference>
<gene>
    <name evidence="1" type="ORF">ACCAA_50126</name>
</gene>
<evidence type="ECO:0000313" key="2">
    <source>
        <dbReference type="Proteomes" id="UP000199169"/>
    </source>
</evidence>
<sequence>MRCAYCTLQNYWHWRDAMCGAARSRAWVYRKPRQLRGSRAGQKALTWLSPYGIRQSQLGGEINHELIKGMLVHRARGAADASAVAEAAVSTWHEAALRLAPVIGGQGVDVLFRRSLHVTAKTFPDLDLVGKEADHCALLASLQAHLAVRDAALAMATSDALVVTFIELLASLIGESLTERLLGPI</sequence>
<reference evidence="1 2" key="1">
    <citation type="submission" date="2016-06" db="EMBL/GenBank/DDBJ databases">
        <authorList>
            <person name="Kjaerup R.B."/>
            <person name="Dalgaard T.S."/>
            <person name="Juul-Madsen H.R."/>
        </authorList>
    </citation>
    <scope>NUCLEOTIDE SEQUENCE [LARGE SCALE GENOMIC DNA]</scope>
    <source>
        <strain evidence="1">3</strain>
    </source>
</reference>
<protein>
    <submittedName>
        <fullName evidence="1">Uncharacterized protein</fullName>
    </submittedName>
</protein>
<evidence type="ECO:0000313" key="1">
    <source>
        <dbReference type="EMBL" id="SBT07896.1"/>
    </source>
</evidence>
<name>A0A1A8XT33_9PROT</name>
<dbReference type="STRING" id="1860102.ACCAA_50126"/>
<dbReference type="AlphaFoldDB" id="A0A1A8XT33"/>
<proteinExistence type="predicted"/>
<organism evidence="1 2">
    <name type="scientific">Candidatus Accumulibacter aalborgensis</name>
    <dbReference type="NCBI Taxonomy" id="1860102"/>
    <lineage>
        <taxon>Bacteria</taxon>
        <taxon>Pseudomonadati</taxon>
        <taxon>Pseudomonadota</taxon>
        <taxon>Betaproteobacteria</taxon>
        <taxon>Candidatus Accumulibacter</taxon>
    </lineage>
</organism>